<gene>
    <name evidence="1" type="ORF">GA0061081_1291</name>
</gene>
<organism evidence="1 2">
    <name type="scientific">Gilliamella bombicola</name>
    <dbReference type="NCBI Taxonomy" id="1798182"/>
    <lineage>
        <taxon>Bacteria</taxon>
        <taxon>Pseudomonadati</taxon>
        <taxon>Pseudomonadota</taxon>
        <taxon>Gammaproteobacteria</taxon>
        <taxon>Orbales</taxon>
        <taxon>Orbaceae</taxon>
        <taxon>Gilliamella</taxon>
    </lineage>
</organism>
<reference evidence="2" key="1">
    <citation type="submission" date="2016-08" db="EMBL/GenBank/DDBJ databases">
        <authorList>
            <person name="Varghese N."/>
            <person name="Submissions Spin"/>
        </authorList>
    </citation>
    <scope>NUCLEOTIDE SEQUENCE [LARGE SCALE GENOMIC DNA]</scope>
    <source>
        <strain evidence="2">R-53248</strain>
    </source>
</reference>
<proteinExistence type="predicted"/>
<sequence>NISTFIGGSVEYYIKPDSSGGCYFVQSVRPNLLLGGTTGIVLNDAPRFAGPSNIWSPAKGFLVQSTSPSSYDRNFPTTGADGLYFDLLIGGIDASQLSWTVNTGGSIRAEVSWTRPRSGSFRAPDGDTFQADRWIRDKSSYVTRVTLHGPRASSSQINSSNPSPLTVPSLPQTFELVGRDRGGNEVRYGFVLRQWFVLRDNAVSLSDQIFWCSRLGYRLARVRDLTNSNYRNLGAVPSSGFNGYKRHIGAGFFSEWGLMAYYTDAGFVHHYGHWTSDAAGSNGFLVYSNFGDFYSYSASIRYAAVCTAP</sequence>
<dbReference type="EMBL" id="FMAQ01000029">
    <property type="protein sequence ID" value="SCC35323.1"/>
    <property type="molecule type" value="Genomic_DNA"/>
</dbReference>
<accession>A0A1C4DVE8</accession>
<keyword evidence="2" id="KW-1185">Reference proteome</keyword>
<name>A0A1C4DVE8_9GAMM</name>
<dbReference type="AlphaFoldDB" id="A0A1C4DVE8"/>
<evidence type="ECO:0000313" key="2">
    <source>
        <dbReference type="Proteomes" id="UP000199670"/>
    </source>
</evidence>
<dbReference type="Proteomes" id="UP000199670">
    <property type="component" value="Unassembled WGS sequence"/>
</dbReference>
<evidence type="ECO:0000313" key="1">
    <source>
        <dbReference type="EMBL" id="SCC35323.1"/>
    </source>
</evidence>
<protein>
    <submittedName>
        <fullName evidence="1">Uncharacterized protein</fullName>
    </submittedName>
</protein>
<dbReference type="RefSeq" id="WP_209435410.1">
    <property type="nucleotide sequence ID" value="NZ_FMAQ01000029.1"/>
</dbReference>
<feature type="non-terminal residue" evidence="1">
    <location>
        <position position="1"/>
    </location>
</feature>